<proteinExistence type="predicted"/>
<sequence length="133" mass="14434">MRRLSEETVLAVGRLTLAATELEYLLAGIGAGQADDGDLAAIFTAPGEPLQVARRRAQLASPDHRAEFVGLVEAAATYLVQSRTAVRALWFDGNRVDAATFDEIAGLVLRCRDRLQALHDDLTHRASAPPRTR</sequence>
<dbReference type="EMBL" id="FMCU01000003">
    <property type="protein sequence ID" value="SCE97341.1"/>
    <property type="molecule type" value="Genomic_DNA"/>
</dbReference>
<protein>
    <recommendedName>
        <fullName evidence="3">SAV-6107-like HEPN domain-containing protein</fullName>
    </recommendedName>
</protein>
<name>A0A1C4WN59_9ACTN</name>
<dbReference type="Proteomes" id="UP000198797">
    <property type="component" value="Unassembled WGS sequence"/>
</dbReference>
<evidence type="ECO:0000313" key="1">
    <source>
        <dbReference type="EMBL" id="SCE97341.1"/>
    </source>
</evidence>
<dbReference type="AlphaFoldDB" id="A0A1C4WN59"/>
<accession>A0A1C4WN59</accession>
<evidence type="ECO:0000313" key="2">
    <source>
        <dbReference type="Proteomes" id="UP000198797"/>
    </source>
</evidence>
<evidence type="ECO:0008006" key="3">
    <source>
        <dbReference type="Google" id="ProtNLM"/>
    </source>
</evidence>
<keyword evidence="2" id="KW-1185">Reference proteome</keyword>
<dbReference type="RefSeq" id="WP_091242227.1">
    <property type="nucleotide sequence ID" value="NZ_CP192025.1"/>
</dbReference>
<reference evidence="2" key="1">
    <citation type="submission" date="2016-06" db="EMBL/GenBank/DDBJ databases">
        <authorList>
            <person name="Varghese N."/>
            <person name="Submissions Spin"/>
        </authorList>
    </citation>
    <scope>NUCLEOTIDE SEQUENCE [LARGE SCALE GENOMIC DNA]</scope>
    <source>
        <strain evidence="2">DSM 44100</strain>
    </source>
</reference>
<gene>
    <name evidence="1" type="ORF">GA0070216_103453</name>
</gene>
<dbReference type="OrthoDB" id="3369331at2"/>
<organism evidence="1 2">
    <name type="scientific">Micromonospora matsumotoense</name>
    <dbReference type="NCBI Taxonomy" id="121616"/>
    <lineage>
        <taxon>Bacteria</taxon>
        <taxon>Bacillati</taxon>
        <taxon>Actinomycetota</taxon>
        <taxon>Actinomycetes</taxon>
        <taxon>Micromonosporales</taxon>
        <taxon>Micromonosporaceae</taxon>
        <taxon>Micromonospora</taxon>
    </lineage>
</organism>